<comment type="similarity">
    <text evidence="3">Belongs to the Maf family. YhdE subfamily.</text>
</comment>
<keyword evidence="5" id="KW-1185">Reference proteome</keyword>
<dbReference type="PANTHER" id="PTHR43213:SF5">
    <property type="entry name" value="BIFUNCTIONAL DTTP_UTP PYROPHOSPHATASE_METHYLTRANSFERASE PROTEIN-RELATED"/>
    <property type="match status" value="1"/>
</dbReference>
<dbReference type="EC" id="3.6.1.9" evidence="3"/>
<dbReference type="HAMAP" id="MF_00528">
    <property type="entry name" value="Maf"/>
    <property type="match status" value="1"/>
</dbReference>
<feature type="active site" description="Proton acceptor" evidence="3">
    <location>
        <position position="67"/>
    </location>
</feature>
<feature type="site" description="Important for substrate specificity" evidence="3">
    <location>
        <position position="68"/>
    </location>
</feature>
<dbReference type="RefSeq" id="WP_036373795.1">
    <property type="nucleotide sequence ID" value="NZ_CABIWZ010000001.1"/>
</dbReference>
<dbReference type="InterPro" id="IPR003697">
    <property type="entry name" value="Maf-like"/>
</dbReference>
<comment type="cofactor">
    <cofactor evidence="1 3">
        <name>a divalent metal cation</name>
        <dbReference type="ChEBI" id="CHEBI:60240"/>
    </cofactor>
</comment>
<dbReference type="STRING" id="187979.ERS852385_00158"/>
<dbReference type="Gene3D" id="3.90.950.10">
    <property type="match status" value="1"/>
</dbReference>
<comment type="function">
    <text evidence="3">Nucleoside triphosphate pyrophosphatase that hydrolyzes dTTP and UTP. May have a dual role in cell division arrest and in preventing the incorporation of modified nucleotides into cellular nucleic acids.</text>
</comment>
<feature type="site" description="Important for substrate specificity" evidence="3">
    <location>
        <position position="10"/>
    </location>
</feature>
<dbReference type="GO" id="GO:0036218">
    <property type="term" value="F:dTTP diphosphatase activity"/>
    <property type="evidence" value="ECO:0007669"/>
    <property type="project" value="RHEA"/>
</dbReference>
<dbReference type="AlphaFoldDB" id="A0A173WAT5"/>
<dbReference type="PIRSF" id="PIRSF006305">
    <property type="entry name" value="Maf"/>
    <property type="match status" value="1"/>
</dbReference>
<organism evidence="4 5">
    <name type="scientific">Mitsuokella jalaludinii</name>
    <dbReference type="NCBI Taxonomy" id="187979"/>
    <lineage>
        <taxon>Bacteria</taxon>
        <taxon>Bacillati</taxon>
        <taxon>Bacillota</taxon>
        <taxon>Negativicutes</taxon>
        <taxon>Selenomonadales</taxon>
        <taxon>Selenomonadaceae</taxon>
        <taxon>Mitsuokella</taxon>
    </lineage>
</organism>
<dbReference type="SUPFAM" id="SSF52972">
    <property type="entry name" value="ITPase-like"/>
    <property type="match status" value="1"/>
</dbReference>
<dbReference type="OrthoDB" id="9807767at2"/>
<comment type="subcellular location">
    <subcellularLocation>
        <location evidence="3">Cytoplasm</location>
    </subcellularLocation>
</comment>
<dbReference type="GO" id="GO:0005737">
    <property type="term" value="C:cytoplasm"/>
    <property type="evidence" value="ECO:0007669"/>
    <property type="project" value="UniProtKB-SubCell"/>
</dbReference>
<dbReference type="PANTHER" id="PTHR43213">
    <property type="entry name" value="BIFUNCTIONAL DTTP/UTP PYROPHOSPHATASE/METHYLTRANSFERASE PROTEIN-RELATED"/>
    <property type="match status" value="1"/>
</dbReference>
<gene>
    <name evidence="4" type="primary">maf</name>
    <name evidence="4" type="ORF">ERS852385_00158</name>
</gene>
<feature type="site" description="Important for substrate specificity" evidence="3">
    <location>
        <position position="150"/>
    </location>
</feature>
<comment type="catalytic activity">
    <reaction evidence="3">
        <text>UTP + H2O = UMP + diphosphate + H(+)</text>
        <dbReference type="Rhea" id="RHEA:29395"/>
        <dbReference type="ChEBI" id="CHEBI:15377"/>
        <dbReference type="ChEBI" id="CHEBI:15378"/>
        <dbReference type="ChEBI" id="CHEBI:33019"/>
        <dbReference type="ChEBI" id="CHEBI:46398"/>
        <dbReference type="ChEBI" id="CHEBI:57865"/>
        <dbReference type="EC" id="3.6.1.9"/>
    </reaction>
</comment>
<comment type="catalytic activity">
    <reaction evidence="3">
        <text>dTTP + H2O = dTMP + diphosphate + H(+)</text>
        <dbReference type="Rhea" id="RHEA:28534"/>
        <dbReference type="ChEBI" id="CHEBI:15377"/>
        <dbReference type="ChEBI" id="CHEBI:15378"/>
        <dbReference type="ChEBI" id="CHEBI:33019"/>
        <dbReference type="ChEBI" id="CHEBI:37568"/>
        <dbReference type="ChEBI" id="CHEBI:63528"/>
        <dbReference type="EC" id="3.6.1.9"/>
    </reaction>
</comment>
<evidence type="ECO:0000256" key="1">
    <source>
        <dbReference type="ARBA" id="ARBA00001968"/>
    </source>
</evidence>
<dbReference type="CDD" id="cd00555">
    <property type="entry name" value="Maf"/>
    <property type="match status" value="1"/>
</dbReference>
<protein>
    <recommendedName>
        <fullName evidence="3">dTTP/UTP pyrophosphatase</fullName>
        <shortName evidence="3">dTTPase/UTPase</shortName>
        <ecNumber evidence="3">3.6.1.9</ecNumber>
    </recommendedName>
    <alternativeName>
        <fullName evidence="3">Nucleoside triphosphate pyrophosphatase</fullName>
    </alternativeName>
    <alternativeName>
        <fullName evidence="3">Nucleotide pyrophosphatase</fullName>
        <shortName evidence="3">Nucleotide PPase</shortName>
    </alternativeName>
</protein>
<dbReference type="GO" id="GO:0009117">
    <property type="term" value="P:nucleotide metabolic process"/>
    <property type="evidence" value="ECO:0007669"/>
    <property type="project" value="UniProtKB-KW"/>
</dbReference>
<evidence type="ECO:0000313" key="4">
    <source>
        <dbReference type="EMBL" id="CUN36571.1"/>
    </source>
</evidence>
<keyword evidence="3" id="KW-0546">Nucleotide metabolism</keyword>
<dbReference type="Proteomes" id="UP000095546">
    <property type="component" value="Unassembled WGS sequence"/>
</dbReference>
<evidence type="ECO:0000256" key="3">
    <source>
        <dbReference type="HAMAP-Rule" id="MF_00528"/>
    </source>
</evidence>
<dbReference type="InterPro" id="IPR029001">
    <property type="entry name" value="ITPase-like_fam"/>
</dbReference>
<dbReference type="eggNOG" id="COG0424">
    <property type="taxonomic scope" value="Bacteria"/>
</dbReference>
<evidence type="ECO:0000256" key="2">
    <source>
        <dbReference type="ARBA" id="ARBA00022801"/>
    </source>
</evidence>
<dbReference type="NCBIfam" id="TIGR00172">
    <property type="entry name" value="maf"/>
    <property type="match status" value="1"/>
</dbReference>
<dbReference type="Pfam" id="PF02545">
    <property type="entry name" value="Maf"/>
    <property type="match status" value="1"/>
</dbReference>
<evidence type="ECO:0000313" key="5">
    <source>
        <dbReference type="Proteomes" id="UP000095546"/>
    </source>
</evidence>
<keyword evidence="2 3" id="KW-0378">Hydrolase</keyword>
<dbReference type="EMBL" id="CYYU01000001">
    <property type="protein sequence ID" value="CUN36571.1"/>
    <property type="molecule type" value="Genomic_DNA"/>
</dbReference>
<keyword evidence="3" id="KW-0963">Cytoplasm</keyword>
<dbReference type="GO" id="GO:0036221">
    <property type="term" value="F:UTP diphosphatase activity"/>
    <property type="evidence" value="ECO:0007669"/>
    <property type="project" value="RHEA"/>
</dbReference>
<sequence length="201" mass="21213">MFILASASPRRRELLQQIDASFEVKVSSVEEVTGGNLAPAEIVVENAVRKAKAVAEAFPGDAVLGADTIVFLDGRVYGKPKDGEEAKAMLRALAGREHEVATGIAWVHAGEVFTDVETTRVFFAPLTEEAIDAYVKTGEPLDKAGAYAIQGRAAQFIESIEGSFSNVVGLPLYAVCRLAGKAGVNLYDNHGSRSTDGGATA</sequence>
<proteinExistence type="inferred from homology"/>
<name>A0A173WAT5_9FIRM</name>
<comment type="caution">
    <text evidence="3">Lacks conserved residue(s) required for the propagation of feature annotation.</text>
</comment>
<dbReference type="GeneID" id="83709730"/>
<reference evidence="4 5" key="1">
    <citation type="submission" date="2015-09" db="EMBL/GenBank/DDBJ databases">
        <authorList>
            <consortium name="Pathogen Informatics"/>
        </authorList>
    </citation>
    <scope>NUCLEOTIDE SEQUENCE [LARGE SCALE GENOMIC DNA]</scope>
    <source>
        <strain evidence="4 5">2789STDY5608828</strain>
    </source>
</reference>
<accession>A0A173WAT5</accession>